<feature type="region of interest" description="Disordered" evidence="1">
    <location>
        <begin position="107"/>
        <end position="177"/>
    </location>
</feature>
<evidence type="ECO:0000313" key="3">
    <source>
        <dbReference type="Proteomes" id="UP000291343"/>
    </source>
</evidence>
<proteinExistence type="predicted"/>
<feature type="region of interest" description="Disordered" evidence="1">
    <location>
        <begin position="26"/>
        <end position="89"/>
    </location>
</feature>
<dbReference type="Proteomes" id="UP000291343">
    <property type="component" value="Unassembled WGS sequence"/>
</dbReference>
<accession>A0A482WS35</accession>
<keyword evidence="3" id="KW-1185">Reference proteome</keyword>
<dbReference type="OrthoDB" id="296522at2759"/>
<dbReference type="STRING" id="195883.A0A482WS35"/>
<feature type="region of interest" description="Disordered" evidence="1">
    <location>
        <begin position="198"/>
        <end position="253"/>
    </location>
</feature>
<feature type="compositionally biased region" description="Gly residues" evidence="1">
    <location>
        <begin position="243"/>
        <end position="253"/>
    </location>
</feature>
<feature type="compositionally biased region" description="Acidic residues" evidence="1">
    <location>
        <begin position="62"/>
        <end position="80"/>
    </location>
</feature>
<reference evidence="2 3" key="1">
    <citation type="journal article" date="2017" name="Gigascience">
        <title>Genome sequence of the small brown planthopper, Laodelphax striatellus.</title>
        <authorList>
            <person name="Zhu J."/>
            <person name="Jiang F."/>
            <person name="Wang X."/>
            <person name="Yang P."/>
            <person name="Bao Y."/>
            <person name="Zhao W."/>
            <person name="Wang W."/>
            <person name="Lu H."/>
            <person name="Wang Q."/>
            <person name="Cui N."/>
            <person name="Li J."/>
            <person name="Chen X."/>
            <person name="Luo L."/>
            <person name="Yu J."/>
            <person name="Kang L."/>
            <person name="Cui F."/>
        </authorList>
    </citation>
    <scope>NUCLEOTIDE SEQUENCE [LARGE SCALE GENOMIC DNA]</scope>
    <source>
        <strain evidence="2">Lst14</strain>
    </source>
</reference>
<dbReference type="AlphaFoldDB" id="A0A482WS35"/>
<gene>
    <name evidence="2" type="ORF">LSTR_LSTR005878</name>
</gene>
<dbReference type="InParanoid" id="A0A482WS35"/>
<feature type="compositionally biased region" description="Polar residues" evidence="1">
    <location>
        <begin position="41"/>
        <end position="60"/>
    </location>
</feature>
<protein>
    <submittedName>
        <fullName evidence="2">Uncharacterized protein</fullName>
    </submittedName>
</protein>
<sequence length="296" mass="32023">MPLPTSDFRNPICLEMKMLRNTRAMEEAGRGPGGPMDVGSVDSSDTYASCNTQPFNSQGDLTADDIDAEGDGEGEAEVDADGSNLYVNPMESRRSVVKKSASGDTALRSLGASPLDDEYKGFGGAPERQGSRGSLNADTPLPKHLKTRFQQPRFGGDSGQSQESLENIKRRRPSFMPTRSLATATRIINQHLFGLQNSLSRSGKNGESRTSLSVDSIDSRTCQTPETHRRSKSILKKQQQHESGGGGGSCGSGGHATGHCGNHRVFGHFKISYDPWNVLKNLFLARIADNHPLQFV</sequence>
<organism evidence="2 3">
    <name type="scientific">Laodelphax striatellus</name>
    <name type="common">Small brown planthopper</name>
    <name type="synonym">Delphax striatella</name>
    <dbReference type="NCBI Taxonomy" id="195883"/>
    <lineage>
        <taxon>Eukaryota</taxon>
        <taxon>Metazoa</taxon>
        <taxon>Ecdysozoa</taxon>
        <taxon>Arthropoda</taxon>
        <taxon>Hexapoda</taxon>
        <taxon>Insecta</taxon>
        <taxon>Pterygota</taxon>
        <taxon>Neoptera</taxon>
        <taxon>Paraneoptera</taxon>
        <taxon>Hemiptera</taxon>
        <taxon>Auchenorrhyncha</taxon>
        <taxon>Fulgoroidea</taxon>
        <taxon>Delphacidae</taxon>
        <taxon>Criomorphinae</taxon>
        <taxon>Laodelphax</taxon>
    </lineage>
</organism>
<evidence type="ECO:0000313" key="2">
    <source>
        <dbReference type="EMBL" id="RZF36062.1"/>
    </source>
</evidence>
<feature type="compositionally biased region" description="Polar residues" evidence="1">
    <location>
        <begin position="198"/>
        <end position="225"/>
    </location>
</feature>
<name>A0A482WS35_LAOST</name>
<comment type="caution">
    <text evidence="2">The sequence shown here is derived from an EMBL/GenBank/DDBJ whole genome shotgun (WGS) entry which is preliminary data.</text>
</comment>
<dbReference type="EMBL" id="QKKF02027168">
    <property type="protein sequence ID" value="RZF36062.1"/>
    <property type="molecule type" value="Genomic_DNA"/>
</dbReference>
<evidence type="ECO:0000256" key="1">
    <source>
        <dbReference type="SAM" id="MobiDB-lite"/>
    </source>
</evidence>